<feature type="region of interest" description="Disordered" evidence="1">
    <location>
        <begin position="1"/>
        <end position="29"/>
    </location>
</feature>
<evidence type="ECO:0000313" key="3">
    <source>
        <dbReference type="Proteomes" id="UP000183567"/>
    </source>
</evidence>
<accession>A0A1J8QES6</accession>
<dbReference type="Proteomes" id="UP000183567">
    <property type="component" value="Unassembled WGS sequence"/>
</dbReference>
<keyword evidence="3" id="KW-1185">Reference proteome</keyword>
<gene>
    <name evidence="2" type="ORF">AZE42_04611</name>
</gene>
<protein>
    <submittedName>
        <fullName evidence="2">Uncharacterized protein</fullName>
    </submittedName>
</protein>
<comment type="caution">
    <text evidence="2">The sequence shown here is derived from an EMBL/GenBank/DDBJ whole genome shotgun (WGS) entry which is preliminary data.</text>
</comment>
<evidence type="ECO:0000313" key="2">
    <source>
        <dbReference type="EMBL" id="OJA20190.1"/>
    </source>
</evidence>
<feature type="non-terminal residue" evidence="2">
    <location>
        <position position="1"/>
    </location>
</feature>
<sequence length="83" mass="8914">GRSRGYERDNDEYDDSGAGQGAGAGHTQKASLGSKVMGQLLVLFSWLLSRFSFLCTGGVEKMAGKVSKKPELEGRGEQRQSGF</sequence>
<evidence type="ECO:0000256" key="1">
    <source>
        <dbReference type="SAM" id="MobiDB-lite"/>
    </source>
</evidence>
<dbReference type="STRING" id="180088.A0A1J8QES6"/>
<proteinExistence type="predicted"/>
<reference evidence="2 3" key="1">
    <citation type="submission" date="2016-03" db="EMBL/GenBank/DDBJ databases">
        <title>Comparative genomics of the ectomycorrhizal sister species Rhizopogon vinicolor and Rhizopogon vesiculosus (Basidiomycota: Boletales) reveals a divergence of the mating type B locus.</title>
        <authorList>
            <person name="Mujic A.B."/>
            <person name="Kuo A."/>
            <person name="Tritt A."/>
            <person name="Lipzen A."/>
            <person name="Chen C."/>
            <person name="Johnson J."/>
            <person name="Sharma A."/>
            <person name="Barry K."/>
            <person name="Grigoriev I.V."/>
            <person name="Spatafora J.W."/>
        </authorList>
    </citation>
    <scope>NUCLEOTIDE SEQUENCE [LARGE SCALE GENOMIC DNA]</scope>
    <source>
        <strain evidence="2 3">AM-OR11-056</strain>
    </source>
</reference>
<dbReference type="EMBL" id="LVVM01000673">
    <property type="protein sequence ID" value="OJA20190.1"/>
    <property type="molecule type" value="Genomic_DNA"/>
</dbReference>
<organism evidence="2 3">
    <name type="scientific">Rhizopogon vesiculosus</name>
    <dbReference type="NCBI Taxonomy" id="180088"/>
    <lineage>
        <taxon>Eukaryota</taxon>
        <taxon>Fungi</taxon>
        <taxon>Dikarya</taxon>
        <taxon>Basidiomycota</taxon>
        <taxon>Agaricomycotina</taxon>
        <taxon>Agaricomycetes</taxon>
        <taxon>Agaricomycetidae</taxon>
        <taxon>Boletales</taxon>
        <taxon>Suillineae</taxon>
        <taxon>Rhizopogonaceae</taxon>
        <taxon>Rhizopogon</taxon>
    </lineage>
</organism>
<name>A0A1J8QES6_9AGAM</name>
<dbReference type="AlphaFoldDB" id="A0A1J8QES6"/>